<evidence type="ECO:0000313" key="2">
    <source>
        <dbReference type="Proteomes" id="UP000468864"/>
    </source>
</evidence>
<dbReference type="EMBL" id="WUEP01000003">
    <property type="protein sequence ID" value="NEH90481.1"/>
    <property type="molecule type" value="Genomic_DNA"/>
</dbReference>
<comment type="caution">
    <text evidence="1">The sequence shown here is derived from an EMBL/GenBank/DDBJ whole genome shotgun (WGS) entry which is preliminary data.</text>
</comment>
<accession>A0A6N9ZBA9</accession>
<gene>
    <name evidence="1" type="ORF">GR206_05410</name>
</gene>
<name>A0A6N9ZBA9_9HYPH</name>
<dbReference type="Proteomes" id="UP000468864">
    <property type="component" value="Unassembled WGS sequence"/>
</dbReference>
<dbReference type="RefSeq" id="WP_163875014.1">
    <property type="nucleotide sequence ID" value="NZ_WUEP01000003.1"/>
</dbReference>
<evidence type="ECO:0000313" key="1">
    <source>
        <dbReference type="EMBL" id="NEH90481.1"/>
    </source>
</evidence>
<organism evidence="1 2">
    <name type="scientific">Rhizobium laguerreae</name>
    <dbReference type="NCBI Taxonomy" id="1076926"/>
    <lineage>
        <taxon>Bacteria</taxon>
        <taxon>Pseudomonadati</taxon>
        <taxon>Pseudomonadota</taxon>
        <taxon>Alphaproteobacteria</taxon>
        <taxon>Hyphomicrobiales</taxon>
        <taxon>Rhizobiaceae</taxon>
        <taxon>Rhizobium/Agrobacterium group</taxon>
        <taxon>Rhizobium</taxon>
    </lineage>
</organism>
<dbReference type="AlphaFoldDB" id="A0A6N9ZBA9"/>
<protein>
    <submittedName>
        <fullName evidence="1">Uncharacterized protein</fullName>
    </submittedName>
</protein>
<sequence>MLSAPMSFPFFLFAAEGMRQTTASGRYDMQVFIRSKWKRSHFNGRQKRVKTVRYRTIQGVTASCVRLKKAHGAVKHIVSEFHRLRRFDPILLRVACDLGDGPTSGGHLAADADMFRRRPAAFQLLQILSLDRSRFKELCSRWRQMMGR</sequence>
<proteinExistence type="predicted"/>
<reference evidence="1 2" key="1">
    <citation type="submission" date="2019-12" db="EMBL/GenBank/DDBJ databases">
        <title>Rhizobium genotypes associated with high levels of biological nitrogen fixation by grain legumes in a temperate-maritime cropping system.</title>
        <authorList>
            <person name="Maluk M."/>
            <person name="Francesc Ferrando Molina F."/>
            <person name="Lopez Del Egido L."/>
            <person name="Lafos M."/>
            <person name="Langarica-Fuentes A."/>
            <person name="Gebre Yohannes G."/>
            <person name="Young M.W."/>
            <person name="Martin P."/>
            <person name="Gantlett R."/>
            <person name="Kenicer G."/>
            <person name="Hawes C."/>
            <person name="Begg G.S."/>
            <person name="Quilliam R.S."/>
            <person name="Squire G.R."/>
            <person name="Poole P.S."/>
            <person name="Young P.W."/>
            <person name="Iannetta P.M."/>
            <person name="James E.K."/>
        </authorList>
    </citation>
    <scope>NUCLEOTIDE SEQUENCE [LARGE SCALE GENOMIC DNA]</scope>
    <source>
        <strain evidence="1 2">JHI2449</strain>
    </source>
</reference>